<dbReference type="EMBL" id="JABSTR010001132">
    <property type="protein sequence ID" value="KAH9383461.1"/>
    <property type="molecule type" value="Genomic_DNA"/>
</dbReference>
<organism evidence="1 2">
    <name type="scientific">Haemaphysalis longicornis</name>
    <name type="common">Bush tick</name>
    <dbReference type="NCBI Taxonomy" id="44386"/>
    <lineage>
        <taxon>Eukaryota</taxon>
        <taxon>Metazoa</taxon>
        <taxon>Ecdysozoa</taxon>
        <taxon>Arthropoda</taxon>
        <taxon>Chelicerata</taxon>
        <taxon>Arachnida</taxon>
        <taxon>Acari</taxon>
        <taxon>Parasitiformes</taxon>
        <taxon>Ixodida</taxon>
        <taxon>Ixodoidea</taxon>
        <taxon>Ixodidae</taxon>
        <taxon>Haemaphysalinae</taxon>
        <taxon>Haemaphysalis</taxon>
    </lineage>
</organism>
<comment type="caution">
    <text evidence="1">The sequence shown here is derived from an EMBL/GenBank/DDBJ whole genome shotgun (WGS) entry which is preliminary data.</text>
</comment>
<proteinExistence type="predicted"/>
<reference evidence="1 2" key="1">
    <citation type="journal article" date="2020" name="Cell">
        <title>Large-Scale Comparative Analyses of Tick Genomes Elucidate Their Genetic Diversity and Vector Capacities.</title>
        <authorList>
            <consortium name="Tick Genome and Microbiome Consortium (TIGMIC)"/>
            <person name="Jia N."/>
            <person name="Wang J."/>
            <person name="Shi W."/>
            <person name="Du L."/>
            <person name="Sun Y."/>
            <person name="Zhan W."/>
            <person name="Jiang J.F."/>
            <person name="Wang Q."/>
            <person name="Zhang B."/>
            <person name="Ji P."/>
            <person name="Bell-Sakyi L."/>
            <person name="Cui X.M."/>
            <person name="Yuan T.T."/>
            <person name="Jiang B.G."/>
            <person name="Yang W.F."/>
            <person name="Lam T.T."/>
            <person name="Chang Q.C."/>
            <person name="Ding S.J."/>
            <person name="Wang X.J."/>
            <person name="Zhu J.G."/>
            <person name="Ruan X.D."/>
            <person name="Zhao L."/>
            <person name="Wei J.T."/>
            <person name="Ye R.Z."/>
            <person name="Que T.C."/>
            <person name="Du C.H."/>
            <person name="Zhou Y.H."/>
            <person name="Cheng J.X."/>
            <person name="Dai P.F."/>
            <person name="Guo W.B."/>
            <person name="Han X.H."/>
            <person name="Huang E.J."/>
            <person name="Li L.F."/>
            <person name="Wei W."/>
            <person name="Gao Y.C."/>
            <person name="Liu J.Z."/>
            <person name="Shao H.Z."/>
            <person name="Wang X."/>
            <person name="Wang C.C."/>
            <person name="Yang T.C."/>
            <person name="Huo Q.B."/>
            <person name="Li W."/>
            <person name="Chen H.Y."/>
            <person name="Chen S.E."/>
            <person name="Zhou L.G."/>
            <person name="Ni X.B."/>
            <person name="Tian J.H."/>
            <person name="Sheng Y."/>
            <person name="Liu T."/>
            <person name="Pan Y.S."/>
            <person name="Xia L.Y."/>
            <person name="Li J."/>
            <person name="Zhao F."/>
            <person name="Cao W.C."/>
        </authorList>
    </citation>
    <scope>NUCLEOTIDE SEQUENCE [LARGE SCALE GENOMIC DNA]</scope>
    <source>
        <strain evidence="1">HaeL-2018</strain>
    </source>
</reference>
<keyword evidence="2" id="KW-1185">Reference proteome</keyword>
<gene>
    <name evidence="1" type="ORF">HPB48_024970</name>
</gene>
<evidence type="ECO:0000313" key="2">
    <source>
        <dbReference type="Proteomes" id="UP000821853"/>
    </source>
</evidence>
<sequence>MDTGELTTETHAALRLTCYPLVQLCRYCFEELNFNYVLLGKFQTDSLEERFGQYRRLSGQSRHNPATFNSRIHPIDVDIGSYKDDRATVPSVGGERPSRGSVMFSSAPWHMLVRANLCFLNAPATSVCSSCHAQVLFLS</sequence>
<accession>A0A9J6H9P2</accession>
<evidence type="ECO:0000313" key="1">
    <source>
        <dbReference type="EMBL" id="KAH9383461.1"/>
    </source>
</evidence>
<dbReference type="AlphaFoldDB" id="A0A9J6H9P2"/>
<protein>
    <submittedName>
        <fullName evidence="1">Uncharacterized protein</fullName>
    </submittedName>
</protein>
<name>A0A9J6H9P2_HAELO</name>
<dbReference type="VEuPathDB" id="VectorBase:HLOH_044541"/>
<dbReference type="Proteomes" id="UP000821853">
    <property type="component" value="Unassembled WGS sequence"/>
</dbReference>